<gene>
    <name evidence="2" type="ORF">UFOPK2754_00009</name>
    <name evidence="3" type="ORF">UFOPK3139_01246</name>
    <name evidence="4" type="ORF">UFOPK3543_01277</name>
    <name evidence="5" type="ORF">UFOPK3967_01996</name>
</gene>
<evidence type="ECO:0000313" key="5">
    <source>
        <dbReference type="EMBL" id="CAB5006394.1"/>
    </source>
</evidence>
<reference evidence="3" key="1">
    <citation type="submission" date="2020-05" db="EMBL/GenBank/DDBJ databases">
        <authorList>
            <person name="Chiriac C."/>
            <person name="Salcher M."/>
            <person name="Ghai R."/>
            <person name="Kavagutti S V."/>
        </authorList>
    </citation>
    <scope>NUCLEOTIDE SEQUENCE</scope>
</reference>
<dbReference type="InterPro" id="IPR050834">
    <property type="entry name" value="Glycosyltransf_2"/>
</dbReference>
<dbReference type="Pfam" id="PF00535">
    <property type="entry name" value="Glycos_transf_2"/>
    <property type="match status" value="1"/>
</dbReference>
<evidence type="ECO:0000259" key="1">
    <source>
        <dbReference type="Pfam" id="PF00535"/>
    </source>
</evidence>
<dbReference type="EMBL" id="CAFBOS010000134">
    <property type="protein sequence ID" value="CAB5006394.1"/>
    <property type="molecule type" value="Genomic_DNA"/>
</dbReference>
<dbReference type="Gene3D" id="3.90.550.10">
    <property type="entry name" value="Spore Coat Polysaccharide Biosynthesis Protein SpsA, Chain A"/>
    <property type="match status" value="1"/>
</dbReference>
<organism evidence="3">
    <name type="scientific">freshwater metagenome</name>
    <dbReference type="NCBI Taxonomy" id="449393"/>
    <lineage>
        <taxon>unclassified sequences</taxon>
        <taxon>metagenomes</taxon>
        <taxon>ecological metagenomes</taxon>
    </lineage>
</organism>
<dbReference type="CDD" id="cd00761">
    <property type="entry name" value="Glyco_tranf_GTA_type"/>
    <property type="match status" value="1"/>
</dbReference>
<dbReference type="SUPFAM" id="SSF53448">
    <property type="entry name" value="Nucleotide-diphospho-sugar transferases"/>
    <property type="match status" value="1"/>
</dbReference>
<dbReference type="EMBL" id="CAFABA010000043">
    <property type="protein sequence ID" value="CAB4828850.1"/>
    <property type="molecule type" value="Genomic_DNA"/>
</dbReference>
<protein>
    <submittedName>
        <fullName evidence="3">Unannotated protein</fullName>
    </submittedName>
</protein>
<dbReference type="InterPro" id="IPR029044">
    <property type="entry name" value="Nucleotide-diphossugar_trans"/>
</dbReference>
<accession>A0A6J7A8R1</accession>
<dbReference type="AlphaFoldDB" id="A0A6J7A8R1"/>
<dbReference type="PANTHER" id="PTHR43685:SF2">
    <property type="entry name" value="GLYCOSYLTRANSFERASE 2-LIKE DOMAIN-CONTAINING PROTEIN"/>
    <property type="match status" value="1"/>
</dbReference>
<sequence>MTEQADVTVVIPSYNRAIGCRGAILSVLSQTLPPREILLVVDGVDTEAYASIEDDIADERFRVLRPGRQQGPSEARNLGVVEATSRCVAFLDDDDTWLPTKLERQLAFVRSTVEDNAPFVSTTAIAALSIDRATRWPLRDPQPGEPVAEFLFGLGAPPHRGRVIQTSTFLTTRDLAIAIPMRGRAYEDWDWLIRASLAAPHVHLPEPLVIFHQSAGSLTSQLRFDEAEDWLETLRPLISPEAYAAACLTVLANRAAICGTAVDLMRIYGRSFRSKPSLRHLVEFPARIVAQKRTIRRGS</sequence>
<feature type="domain" description="Glycosyltransferase 2-like" evidence="1">
    <location>
        <begin position="8"/>
        <end position="111"/>
    </location>
</feature>
<evidence type="ECO:0000313" key="3">
    <source>
        <dbReference type="EMBL" id="CAB4828850.1"/>
    </source>
</evidence>
<evidence type="ECO:0000313" key="2">
    <source>
        <dbReference type="EMBL" id="CAB4724045.1"/>
    </source>
</evidence>
<dbReference type="EMBL" id="CAFBMH010000039">
    <property type="protein sequence ID" value="CAB4907857.1"/>
    <property type="molecule type" value="Genomic_DNA"/>
</dbReference>
<evidence type="ECO:0000313" key="4">
    <source>
        <dbReference type="EMBL" id="CAB4907857.1"/>
    </source>
</evidence>
<dbReference type="PANTHER" id="PTHR43685">
    <property type="entry name" value="GLYCOSYLTRANSFERASE"/>
    <property type="match status" value="1"/>
</dbReference>
<name>A0A6J7A8R1_9ZZZZ</name>
<dbReference type="EMBL" id="CAEZYR010000001">
    <property type="protein sequence ID" value="CAB4724045.1"/>
    <property type="molecule type" value="Genomic_DNA"/>
</dbReference>
<proteinExistence type="predicted"/>
<dbReference type="InterPro" id="IPR001173">
    <property type="entry name" value="Glyco_trans_2-like"/>
</dbReference>